<dbReference type="Pfam" id="PF01546">
    <property type="entry name" value="Peptidase_M20"/>
    <property type="match status" value="1"/>
</dbReference>
<dbReference type="InterPro" id="IPR036264">
    <property type="entry name" value="Bact_exopeptidase_dim_dom"/>
</dbReference>
<dbReference type="NCBIfam" id="NF005542">
    <property type="entry name" value="PRK07205.1"/>
    <property type="match status" value="1"/>
</dbReference>
<dbReference type="InterPro" id="IPR002933">
    <property type="entry name" value="Peptidase_M20"/>
</dbReference>
<dbReference type="GO" id="GO:0008237">
    <property type="term" value="F:metallopeptidase activity"/>
    <property type="evidence" value="ECO:0007669"/>
    <property type="project" value="UniProtKB-KW"/>
</dbReference>
<dbReference type="PANTHER" id="PTHR43808:SF31">
    <property type="entry name" value="N-ACETYL-L-CITRULLINE DEACETYLASE"/>
    <property type="match status" value="1"/>
</dbReference>
<proteinExistence type="inferred from homology"/>
<dbReference type="SUPFAM" id="SSF55031">
    <property type="entry name" value="Bacterial exopeptidase dimerisation domain"/>
    <property type="match status" value="1"/>
</dbReference>
<evidence type="ECO:0000256" key="2">
    <source>
        <dbReference type="ARBA" id="ARBA00006247"/>
    </source>
</evidence>
<keyword evidence="5 9" id="KW-0378">Hydrolase</keyword>
<evidence type="ECO:0000256" key="5">
    <source>
        <dbReference type="ARBA" id="ARBA00022801"/>
    </source>
</evidence>
<dbReference type="GO" id="GO:0016805">
    <property type="term" value="F:dipeptidase activity"/>
    <property type="evidence" value="ECO:0007669"/>
    <property type="project" value="UniProtKB-KW"/>
</dbReference>
<evidence type="ECO:0000256" key="6">
    <source>
        <dbReference type="ARBA" id="ARBA00022833"/>
    </source>
</evidence>
<sequence>MQTFIQEKHKQDAIEALKTIVSYPSYLQEDSSGVTPFGKDIQAVLEKTIEICEGLGFRTYIDSEGYYGYAEFGEGEELLAILCHLDVVPPGNLDLWNSGPFDPIVKDGFIIGRGTQDDKGPSIAALYAMKSLMDAGVTFNKRVRFIFGVDEENLWRCLSKYNEKEEKATMGFAPDSTFPVTYAEKGLLQVKLHSKKASAYTLKAGEAMNVVPEEAAYEGEWAAEIAEQLSKDEVDYVQNGQKITVKGKSVHSKNAPDGMNAIVRLAKALQPFDESAALKFLSEAIQEDARGLAIFGEVEDDVSGILTCNAATLSIGEKETVIGIDIRYPVTIEKEFIVNHLRAAAEKYDLEYDEYDYLGPLYVPVDTPLVETLMAVYQEKTGDKREAMVSGGATYARTMENCVAFGAQMPHAEATLHGPNERMALKDIYAAMGIYAEGIYRLACE</sequence>
<dbReference type="OrthoDB" id="9761532at2"/>
<keyword evidence="7 9" id="KW-0224">Dipeptidase</keyword>
<comment type="similarity">
    <text evidence="2">Belongs to the peptidase M20A family.</text>
</comment>
<name>A0A3S9HA69_9LACT</name>
<dbReference type="InterPro" id="IPR010964">
    <property type="entry name" value="M20A_pepV-rel"/>
</dbReference>
<dbReference type="InterPro" id="IPR050072">
    <property type="entry name" value="Peptidase_M20A"/>
</dbReference>
<comment type="cofactor">
    <cofactor evidence="1">
        <name>Zn(2+)</name>
        <dbReference type="ChEBI" id="CHEBI:29105"/>
    </cofactor>
</comment>
<protein>
    <submittedName>
        <fullName evidence="9">Sapep family Mn(2+)-dependent dipeptidase</fullName>
        <ecNumber evidence="9">3.4.13.-</ecNumber>
    </submittedName>
</protein>
<dbReference type="RefSeq" id="WP_126109400.1">
    <property type="nucleotide sequence ID" value="NZ_CP034465.1"/>
</dbReference>
<evidence type="ECO:0000256" key="1">
    <source>
        <dbReference type="ARBA" id="ARBA00001947"/>
    </source>
</evidence>
<dbReference type="AlphaFoldDB" id="A0A3S9HA69"/>
<keyword evidence="6" id="KW-0862">Zinc</keyword>
<dbReference type="Gene3D" id="3.40.630.10">
    <property type="entry name" value="Zn peptidases"/>
    <property type="match status" value="1"/>
</dbReference>
<dbReference type="Proteomes" id="UP000273326">
    <property type="component" value="Chromosome"/>
</dbReference>
<keyword evidence="3" id="KW-0645">Protease</keyword>
<reference evidence="10" key="1">
    <citation type="submission" date="2018-12" db="EMBL/GenBank/DDBJ databases">
        <title>Complete genome sequencing of Jeotgalibaca sp. H21T32.</title>
        <authorList>
            <person name="Bae J.-W."/>
            <person name="Lee S.-Y."/>
        </authorList>
    </citation>
    <scope>NUCLEOTIDE SEQUENCE [LARGE SCALE GENOMIC DNA]</scope>
    <source>
        <strain evidence="10">H21T32</strain>
    </source>
</reference>
<evidence type="ECO:0000256" key="4">
    <source>
        <dbReference type="ARBA" id="ARBA00022723"/>
    </source>
</evidence>
<evidence type="ECO:0000313" key="9">
    <source>
        <dbReference type="EMBL" id="AZP04207.1"/>
    </source>
</evidence>
<dbReference type="EC" id="3.4.13.-" evidence="9"/>
<dbReference type="NCBIfam" id="TIGR01887">
    <property type="entry name" value="dipeptidaselike"/>
    <property type="match status" value="1"/>
</dbReference>
<evidence type="ECO:0000256" key="8">
    <source>
        <dbReference type="ARBA" id="ARBA00023049"/>
    </source>
</evidence>
<dbReference type="GO" id="GO:0006526">
    <property type="term" value="P:L-arginine biosynthetic process"/>
    <property type="evidence" value="ECO:0007669"/>
    <property type="project" value="TreeGrafter"/>
</dbReference>
<keyword evidence="10" id="KW-1185">Reference proteome</keyword>
<dbReference type="Gene3D" id="3.30.70.360">
    <property type="match status" value="2"/>
</dbReference>
<keyword evidence="4" id="KW-0479">Metal-binding</keyword>
<dbReference type="PANTHER" id="PTHR43808">
    <property type="entry name" value="ACETYLORNITHINE DEACETYLASE"/>
    <property type="match status" value="1"/>
</dbReference>
<dbReference type="KEGG" id="jeh:EJN90_05735"/>
<accession>A0A3S9HA69</accession>
<dbReference type="EMBL" id="CP034465">
    <property type="protein sequence ID" value="AZP04207.1"/>
    <property type="molecule type" value="Genomic_DNA"/>
</dbReference>
<evidence type="ECO:0000256" key="7">
    <source>
        <dbReference type="ARBA" id="ARBA00022997"/>
    </source>
</evidence>
<keyword evidence="8" id="KW-0482">Metalloprotease</keyword>
<dbReference type="GO" id="GO:0008777">
    <property type="term" value="F:acetylornithine deacetylase activity"/>
    <property type="evidence" value="ECO:0007669"/>
    <property type="project" value="TreeGrafter"/>
</dbReference>
<evidence type="ECO:0000256" key="3">
    <source>
        <dbReference type="ARBA" id="ARBA00022670"/>
    </source>
</evidence>
<gene>
    <name evidence="9" type="ORF">EJN90_05735</name>
</gene>
<dbReference type="SUPFAM" id="SSF53187">
    <property type="entry name" value="Zn-dependent exopeptidases"/>
    <property type="match status" value="1"/>
</dbReference>
<dbReference type="GO" id="GO:0006508">
    <property type="term" value="P:proteolysis"/>
    <property type="evidence" value="ECO:0007669"/>
    <property type="project" value="UniProtKB-KW"/>
</dbReference>
<organism evidence="9 10">
    <name type="scientific">Jeotgalibaca ciconiae</name>
    <dbReference type="NCBI Taxonomy" id="2496265"/>
    <lineage>
        <taxon>Bacteria</taxon>
        <taxon>Bacillati</taxon>
        <taxon>Bacillota</taxon>
        <taxon>Bacilli</taxon>
        <taxon>Lactobacillales</taxon>
        <taxon>Carnobacteriaceae</taxon>
        <taxon>Jeotgalibaca</taxon>
    </lineage>
</organism>
<evidence type="ECO:0000313" key="10">
    <source>
        <dbReference type="Proteomes" id="UP000273326"/>
    </source>
</evidence>
<dbReference type="GO" id="GO:0008270">
    <property type="term" value="F:zinc ion binding"/>
    <property type="evidence" value="ECO:0007669"/>
    <property type="project" value="InterPro"/>
</dbReference>